<sequence>MARTVTVDVRRRLFDRADRLHREDEVEIFGLPVLFGRRFRVGAELPEFVVAAQLHAAFPHGRDERRNELRRRLPVDQQRFERVAGARPLAFGVADDRHRLFDVASGIDIEVTDAFIMFQHRHGRFGADQPDQFLSAARNDQIEAAVHLEQHRNRRAVGPRHKLDGSVRQAAFDRRLVEQFRQKQVRAERLAAAAQNHRVARLEADSGGVHRDVRA</sequence>
<protein>
    <submittedName>
        <fullName evidence="1">Uncharacterized protein</fullName>
    </submittedName>
</protein>
<dbReference type="AlphaFoldDB" id="A0A645FZV3"/>
<comment type="caution">
    <text evidence="1">The sequence shown here is derived from an EMBL/GenBank/DDBJ whole genome shotgun (WGS) entry which is preliminary data.</text>
</comment>
<name>A0A645FZV3_9ZZZZ</name>
<reference evidence="1" key="1">
    <citation type="submission" date="2019-08" db="EMBL/GenBank/DDBJ databases">
        <authorList>
            <person name="Kucharzyk K."/>
            <person name="Murdoch R.W."/>
            <person name="Higgins S."/>
            <person name="Loffler F."/>
        </authorList>
    </citation>
    <scope>NUCLEOTIDE SEQUENCE</scope>
</reference>
<proteinExistence type="predicted"/>
<dbReference type="EMBL" id="VSSQ01066675">
    <property type="protein sequence ID" value="MPN19170.1"/>
    <property type="molecule type" value="Genomic_DNA"/>
</dbReference>
<accession>A0A645FZV3</accession>
<gene>
    <name evidence="1" type="ORF">SDC9_166536</name>
</gene>
<evidence type="ECO:0000313" key="1">
    <source>
        <dbReference type="EMBL" id="MPN19170.1"/>
    </source>
</evidence>
<organism evidence="1">
    <name type="scientific">bioreactor metagenome</name>
    <dbReference type="NCBI Taxonomy" id="1076179"/>
    <lineage>
        <taxon>unclassified sequences</taxon>
        <taxon>metagenomes</taxon>
        <taxon>ecological metagenomes</taxon>
    </lineage>
</organism>